<dbReference type="InterPro" id="IPR010985">
    <property type="entry name" value="Ribbon_hlx_hlx"/>
</dbReference>
<protein>
    <submittedName>
        <fullName evidence="2">Ribbon-helix-helix protein, CopG family</fullName>
    </submittedName>
</protein>
<dbReference type="SUPFAM" id="SSF47598">
    <property type="entry name" value="Ribbon-helix-helix"/>
    <property type="match status" value="1"/>
</dbReference>
<organism evidence="2 3">
    <name type="scientific">Campylobacter californiensis</name>
    <dbReference type="NCBI Taxonomy" id="1032243"/>
    <lineage>
        <taxon>Bacteria</taxon>
        <taxon>Pseudomonadati</taxon>
        <taxon>Campylobacterota</taxon>
        <taxon>Epsilonproteobacteria</taxon>
        <taxon>Campylobacterales</taxon>
        <taxon>Campylobacteraceae</taxon>
        <taxon>Campylobacter</taxon>
    </lineage>
</organism>
<dbReference type="AlphaFoldDB" id="A0AAW3ZXN6"/>
<feature type="domain" description="Ribbon-helix-helix protein CopG" evidence="1">
    <location>
        <begin position="9"/>
        <end position="46"/>
    </location>
</feature>
<dbReference type="EMBL" id="LIWG01000013">
    <property type="protein sequence ID" value="MBE3608744.1"/>
    <property type="molecule type" value="Genomic_DNA"/>
</dbReference>
<dbReference type="Proteomes" id="UP000650616">
    <property type="component" value="Unassembled WGS sequence"/>
</dbReference>
<comment type="caution">
    <text evidence="2">The sequence shown here is derived from an EMBL/GenBank/DDBJ whole genome shotgun (WGS) entry which is preliminary data.</text>
</comment>
<dbReference type="Pfam" id="PF01402">
    <property type="entry name" value="RHH_1"/>
    <property type="match status" value="1"/>
</dbReference>
<dbReference type="InterPro" id="IPR002145">
    <property type="entry name" value="CopG"/>
</dbReference>
<dbReference type="RefSeq" id="WP_169972498.1">
    <property type="nucleotide sequence ID" value="NZ_CP012545.1"/>
</dbReference>
<evidence type="ECO:0000313" key="2">
    <source>
        <dbReference type="EMBL" id="MBE3608744.1"/>
    </source>
</evidence>
<accession>A0AAW3ZXN6</accession>
<reference evidence="2 3" key="1">
    <citation type="submission" date="2015-08" db="EMBL/GenBank/DDBJ databases">
        <title>Comparative genomics of the Campylobacter concisus group.</title>
        <authorList>
            <person name="Yee E."/>
            <person name="Chapman M.H."/>
            <person name="Huynh S."/>
            <person name="Bono J.L."/>
            <person name="On S.L."/>
            <person name="St Leger J."/>
            <person name="Foster G."/>
            <person name="Parker C.T."/>
            <person name="Miller W.G."/>
        </authorList>
    </citation>
    <scope>NUCLEOTIDE SEQUENCE [LARGE SCALE GENOMIC DNA]</scope>
    <source>
        <strain evidence="2 3">RM9337</strain>
    </source>
</reference>
<gene>
    <name evidence="2" type="ORF">CCAL9337_08435</name>
</gene>
<dbReference type="GO" id="GO:0006355">
    <property type="term" value="P:regulation of DNA-templated transcription"/>
    <property type="evidence" value="ECO:0007669"/>
    <property type="project" value="InterPro"/>
</dbReference>
<name>A0AAW3ZXN6_9BACT</name>
<evidence type="ECO:0000259" key="1">
    <source>
        <dbReference type="Pfam" id="PF01402"/>
    </source>
</evidence>
<sequence length="48" mass="5711">MQVKNKNIISVRLDDELLEKLKKDAEKEYRPLAMHIRKILIDYLVTKG</sequence>
<proteinExistence type="predicted"/>
<evidence type="ECO:0000313" key="3">
    <source>
        <dbReference type="Proteomes" id="UP000650616"/>
    </source>
</evidence>
<keyword evidence="3" id="KW-1185">Reference proteome</keyword>